<feature type="transmembrane region" description="Helical" evidence="5">
    <location>
        <begin position="258"/>
        <end position="283"/>
    </location>
</feature>
<dbReference type="EMBL" id="FXTY01000002">
    <property type="protein sequence ID" value="SMP13243.1"/>
    <property type="molecule type" value="Genomic_DNA"/>
</dbReference>
<dbReference type="InterPro" id="IPR004710">
    <property type="entry name" value="Bilac:Na_transpt"/>
</dbReference>
<keyword evidence="4 5" id="KW-0472">Membrane</keyword>
<feature type="transmembrane region" description="Helical" evidence="5">
    <location>
        <begin position="50"/>
        <end position="72"/>
    </location>
</feature>
<comment type="subcellular location">
    <subcellularLocation>
        <location evidence="1">Membrane</location>
        <topology evidence="1">Multi-pass membrane protein</topology>
    </subcellularLocation>
</comment>
<evidence type="ECO:0000256" key="3">
    <source>
        <dbReference type="ARBA" id="ARBA00022989"/>
    </source>
</evidence>
<evidence type="ECO:0000256" key="5">
    <source>
        <dbReference type="SAM" id="Phobius"/>
    </source>
</evidence>
<gene>
    <name evidence="6" type="ORF">SAMN06265373_102464</name>
</gene>
<protein>
    <submittedName>
        <fullName evidence="6">Bile acid:Na+ symporter, BASS family</fullName>
    </submittedName>
</protein>
<evidence type="ECO:0000256" key="2">
    <source>
        <dbReference type="ARBA" id="ARBA00022692"/>
    </source>
</evidence>
<proteinExistence type="predicted"/>
<dbReference type="Proteomes" id="UP001157961">
    <property type="component" value="Unassembled WGS sequence"/>
</dbReference>
<dbReference type="InterPro" id="IPR038770">
    <property type="entry name" value="Na+/solute_symporter_sf"/>
</dbReference>
<keyword evidence="3 5" id="KW-1133">Transmembrane helix</keyword>
<dbReference type="PANTHER" id="PTHR10361:SF28">
    <property type="entry name" value="P3 PROTEIN-RELATED"/>
    <property type="match status" value="1"/>
</dbReference>
<sequence length="302" mass="31685">MDSTGLDSVVLNFSATSMTVLNMVLAVVMFSIAIDLTPSDFRRLLYTPRALLTGLASQFLLLPALTFLLVLATQPQPSIALGLILVAACPGGNISNFITHRAGGNAALSVSMTAFATVGAIVLTPLNIAFWGGLYGPTRDILRATEIDPVSVAITVGFMLVLPLILGVTLRGAKPALAARLRGPLQTLSMVIFLTFIVLALASNWQNFKLFAGAVALLVFLHNALALAGGYGLATLARLSPFDRRAVTIETGIQNSGLGLILIFGFFGGLGGMAVVAAFWGFWHAVTGLGLAALMNRTKANR</sequence>
<evidence type="ECO:0000313" key="6">
    <source>
        <dbReference type="EMBL" id="SMP13243.1"/>
    </source>
</evidence>
<dbReference type="PANTHER" id="PTHR10361">
    <property type="entry name" value="SODIUM-BILE ACID COTRANSPORTER"/>
    <property type="match status" value="1"/>
</dbReference>
<accession>A0ABY1NLW4</accession>
<name>A0ABY1NLW4_9RHOB</name>
<organism evidence="6 7">
    <name type="scientific">Shimia sagamensis</name>
    <dbReference type="NCBI Taxonomy" id="1566352"/>
    <lineage>
        <taxon>Bacteria</taxon>
        <taxon>Pseudomonadati</taxon>
        <taxon>Pseudomonadota</taxon>
        <taxon>Alphaproteobacteria</taxon>
        <taxon>Rhodobacterales</taxon>
        <taxon>Roseobacteraceae</taxon>
    </lineage>
</organism>
<feature type="transmembrane region" description="Helical" evidence="5">
    <location>
        <begin position="20"/>
        <end position="38"/>
    </location>
</feature>
<reference evidence="6 7" key="1">
    <citation type="submission" date="2017-05" db="EMBL/GenBank/DDBJ databases">
        <authorList>
            <person name="Varghese N."/>
            <person name="Submissions S."/>
        </authorList>
    </citation>
    <scope>NUCLEOTIDE SEQUENCE [LARGE SCALE GENOMIC DNA]</scope>
    <source>
        <strain evidence="6 7">DSM 29734</strain>
    </source>
</reference>
<dbReference type="RefSeq" id="WP_283425202.1">
    <property type="nucleotide sequence ID" value="NZ_FXTY01000002.1"/>
</dbReference>
<dbReference type="InterPro" id="IPR002657">
    <property type="entry name" value="BilAc:Na_symport/Acr3"/>
</dbReference>
<feature type="transmembrane region" description="Helical" evidence="5">
    <location>
        <begin position="211"/>
        <end position="237"/>
    </location>
</feature>
<feature type="transmembrane region" description="Helical" evidence="5">
    <location>
        <begin position="185"/>
        <end position="205"/>
    </location>
</feature>
<feature type="transmembrane region" description="Helical" evidence="5">
    <location>
        <begin position="150"/>
        <end position="173"/>
    </location>
</feature>
<evidence type="ECO:0000313" key="7">
    <source>
        <dbReference type="Proteomes" id="UP001157961"/>
    </source>
</evidence>
<keyword evidence="7" id="KW-1185">Reference proteome</keyword>
<comment type="caution">
    <text evidence="6">The sequence shown here is derived from an EMBL/GenBank/DDBJ whole genome shotgun (WGS) entry which is preliminary data.</text>
</comment>
<feature type="transmembrane region" description="Helical" evidence="5">
    <location>
        <begin position="106"/>
        <end position="130"/>
    </location>
</feature>
<evidence type="ECO:0000256" key="1">
    <source>
        <dbReference type="ARBA" id="ARBA00004141"/>
    </source>
</evidence>
<feature type="transmembrane region" description="Helical" evidence="5">
    <location>
        <begin position="78"/>
        <end position="99"/>
    </location>
</feature>
<evidence type="ECO:0000256" key="4">
    <source>
        <dbReference type="ARBA" id="ARBA00023136"/>
    </source>
</evidence>
<dbReference type="Pfam" id="PF01758">
    <property type="entry name" value="SBF"/>
    <property type="match status" value="1"/>
</dbReference>
<keyword evidence="2 5" id="KW-0812">Transmembrane</keyword>
<dbReference type="Gene3D" id="1.20.1530.20">
    <property type="match status" value="1"/>
</dbReference>